<evidence type="ECO:0000313" key="7">
    <source>
        <dbReference type="EMBL" id="EMD82201.1"/>
    </source>
</evidence>
<dbReference type="CDD" id="cd08986">
    <property type="entry name" value="GH43-like"/>
    <property type="match status" value="1"/>
</dbReference>
<dbReference type="Gene3D" id="2.115.10.20">
    <property type="entry name" value="Glycosyl hydrolase domain, family 43"/>
    <property type="match status" value="2"/>
</dbReference>
<dbReference type="PATRIC" id="fig|1234595.3.peg.2488"/>
<dbReference type="PROSITE" id="PS51257">
    <property type="entry name" value="PROKAR_LIPOPROTEIN"/>
    <property type="match status" value="1"/>
</dbReference>
<dbReference type="GO" id="GO:0004553">
    <property type="term" value="F:hydrolase activity, hydrolyzing O-glycosyl compounds"/>
    <property type="evidence" value="ECO:0007669"/>
    <property type="project" value="InterPro"/>
</dbReference>
<dbReference type="InterPro" id="IPR023296">
    <property type="entry name" value="Glyco_hydro_beta-prop_sf"/>
</dbReference>
<feature type="active site" description="Proton donor" evidence="4">
    <location>
        <position position="537"/>
    </location>
</feature>
<name>M2TKK5_9SPHN</name>
<evidence type="ECO:0000256" key="6">
    <source>
        <dbReference type="SAM" id="SignalP"/>
    </source>
</evidence>
<dbReference type="Pfam" id="PF04616">
    <property type="entry name" value="Glyco_hydro_43"/>
    <property type="match status" value="2"/>
</dbReference>
<keyword evidence="2" id="KW-0378">Hydrolase</keyword>
<evidence type="ECO:0000256" key="2">
    <source>
        <dbReference type="ARBA" id="ARBA00022801"/>
    </source>
</evidence>
<reference evidence="7 8" key="1">
    <citation type="journal article" date="2013" name="Genome Announc.">
        <title>Draft Genome Sequence of Strain JLT2015T, Belonging to the Family Sphingomonadaceae of the Alphaproteobacteria.</title>
        <authorList>
            <person name="Tang K."/>
            <person name="Liu K."/>
            <person name="Li S."/>
            <person name="Jiao N."/>
        </authorList>
    </citation>
    <scope>NUCLEOTIDE SEQUENCE [LARGE SCALE GENOMIC DNA]</scope>
    <source>
        <strain evidence="7 8">JLT2015</strain>
    </source>
</reference>
<evidence type="ECO:0000313" key="8">
    <source>
        <dbReference type="Proteomes" id="UP000011717"/>
    </source>
</evidence>
<keyword evidence="3" id="KW-0326">Glycosidase</keyword>
<accession>M2TKK5</accession>
<feature type="chain" id="PRO_5004026046" evidence="6">
    <location>
        <begin position="24"/>
        <end position="642"/>
    </location>
</feature>
<organism evidence="7 8">
    <name type="scientific">Pacificimonas flava</name>
    <dbReference type="NCBI Taxonomy" id="1234595"/>
    <lineage>
        <taxon>Bacteria</taxon>
        <taxon>Pseudomonadati</taxon>
        <taxon>Pseudomonadota</taxon>
        <taxon>Alphaproteobacteria</taxon>
        <taxon>Sphingomonadales</taxon>
        <taxon>Sphingosinicellaceae</taxon>
        <taxon>Pacificimonas</taxon>
    </lineage>
</organism>
<feature type="active site" description="Proton acceptor" evidence="4">
    <location>
        <position position="371"/>
    </location>
</feature>
<feature type="site" description="Important for catalytic activity, responsible for pKa modulation of the active site Glu and correct orientation of both the proton donor and substrate" evidence="5">
    <location>
        <position position="490"/>
    </location>
</feature>
<dbReference type="Proteomes" id="UP000011717">
    <property type="component" value="Unassembled WGS sequence"/>
</dbReference>
<sequence length="642" mass="69179">MTMRSSLYLAASYLIASCLITGAAGLSPVGAQEQTFKKAVADDIFSDHPSMDRNAVVMPDEDAQPVTPFFSERPIGDASLAQREDGSWILTGTTLRTGTRHGVELWTSPDRQTWKNWGPAKIEGEGIVPGDVSERYLAPSLTVAGPALYIAFSDKTGCARIAGGMAAAPGGAFAASPCLVDGASDVSLFVDDDGTGYLLWGGGSIARLNEDFSALAEAPRVLKPDQALFAEHSPVGKDWPVRTHIGKTGAAMIRDGDRYILAASEVTGRLRTATDDLFLAEAPTPYGPFTMRMLAVPHGGGGSLLKLAGGALAATYNPRCEDGFAMFCEQVGLVPLERAPDGRLRQSASVLTEDSAVAGRRPLVTSETMRDPSVTLGGDGYYYLVGTLDGYGYHRPNGGVKLWRSADLETWEEVGFIFEWQDMGYDFGGNIAELWAPEIKWVEGDKTFYLAFSVMERGVGGKTWLYRSTSGKAEGPYVNTSGSYFVEGIDGFPFEDEDGLYFLWGGGSIGRLNAKRDGFDGAVRKLVDLDGDAVGYEGNGLIRVDGIYFLTGAEWHGPLRTHGTYDMMYGTSTSLFGPYSQRRLGAPHGGHGTAFRDRDGQFWYTMFGNDPTAPWRMHFGLVPIDIGDPTSIGVPRLGDARH</sequence>
<protein>
    <submittedName>
        <fullName evidence="7">Putative secreted xylosidase</fullName>
    </submittedName>
</protein>
<feature type="signal peptide" evidence="6">
    <location>
        <begin position="1"/>
        <end position="23"/>
    </location>
</feature>
<dbReference type="PANTHER" id="PTHR42812">
    <property type="entry name" value="BETA-XYLOSIDASE"/>
    <property type="match status" value="1"/>
</dbReference>
<evidence type="ECO:0000256" key="4">
    <source>
        <dbReference type="PIRSR" id="PIRSR606710-1"/>
    </source>
</evidence>
<keyword evidence="8" id="KW-1185">Reference proteome</keyword>
<evidence type="ECO:0000256" key="3">
    <source>
        <dbReference type="ARBA" id="ARBA00023295"/>
    </source>
</evidence>
<gene>
    <name evidence="7" type="ORF">C725_2487</name>
</gene>
<proteinExistence type="inferred from homology"/>
<dbReference type="SUPFAM" id="SSF75005">
    <property type="entry name" value="Arabinanase/levansucrase/invertase"/>
    <property type="match status" value="2"/>
</dbReference>
<comment type="caution">
    <text evidence="7">The sequence shown here is derived from an EMBL/GenBank/DDBJ whole genome shotgun (WGS) entry which is preliminary data.</text>
</comment>
<evidence type="ECO:0000256" key="5">
    <source>
        <dbReference type="PIRSR" id="PIRSR606710-2"/>
    </source>
</evidence>
<dbReference type="AlphaFoldDB" id="M2TKK5"/>
<comment type="similarity">
    <text evidence="1">Belongs to the glycosyl hydrolase 43 family.</text>
</comment>
<dbReference type="PANTHER" id="PTHR42812:SF14">
    <property type="entry name" value="SECRETED PROTEIN"/>
    <property type="match status" value="1"/>
</dbReference>
<keyword evidence="6" id="KW-0732">Signal</keyword>
<dbReference type="InterPro" id="IPR051795">
    <property type="entry name" value="Glycosyl_Hydrlase_43"/>
</dbReference>
<dbReference type="InterPro" id="IPR006710">
    <property type="entry name" value="Glyco_hydro_43"/>
</dbReference>
<evidence type="ECO:0000256" key="1">
    <source>
        <dbReference type="ARBA" id="ARBA00009865"/>
    </source>
</evidence>
<dbReference type="GO" id="GO:0005975">
    <property type="term" value="P:carbohydrate metabolic process"/>
    <property type="evidence" value="ECO:0007669"/>
    <property type="project" value="InterPro"/>
</dbReference>
<dbReference type="EMBL" id="AMRV01000009">
    <property type="protein sequence ID" value="EMD82201.1"/>
    <property type="molecule type" value="Genomic_DNA"/>
</dbReference>